<protein>
    <submittedName>
        <fullName evidence="1">Uncharacterized protein</fullName>
    </submittedName>
</protein>
<dbReference type="AlphaFoldDB" id="A0A8I6XB50"/>
<keyword evidence="2" id="KW-1185">Reference proteome</keyword>
<dbReference type="Gramene" id="HORVU.MOREX.r2.3HG0193160.1">
    <property type="protein sequence ID" value="HORVU.MOREX.r2.3HG0193160.1"/>
    <property type="gene ID" value="HORVU.MOREX.r2.3HG0193160"/>
</dbReference>
<name>A0A8I6XB50_HORVV</name>
<evidence type="ECO:0000313" key="1">
    <source>
        <dbReference type="EnsemblPlants" id="HORVU.MOREX.r3.3HG0232640.1"/>
    </source>
</evidence>
<evidence type="ECO:0000313" key="2">
    <source>
        <dbReference type="Proteomes" id="UP000011116"/>
    </source>
</evidence>
<reference evidence="1" key="2">
    <citation type="submission" date="2020-10" db="EMBL/GenBank/DDBJ databases">
        <authorList>
            <person name="Scholz U."/>
            <person name="Mascher M."/>
            <person name="Fiebig A."/>
        </authorList>
    </citation>
    <scope>NUCLEOTIDE SEQUENCE [LARGE SCALE GENOMIC DNA]</scope>
    <source>
        <strain evidence="1">cv. Morex</strain>
    </source>
</reference>
<reference evidence="1" key="3">
    <citation type="submission" date="2022-01" db="UniProtKB">
        <authorList>
            <consortium name="EnsemblPlants"/>
        </authorList>
    </citation>
    <scope>IDENTIFICATION</scope>
    <source>
        <strain evidence="1">subsp. vulgare</strain>
    </source>
</reference>
<sequence length="143" mass="15920">MYVCVHIPILYILAIHSTKHTDPKVNSSSFLLDILMAKISQMLVTVMCLLLMCSGLQVHGGEDANIRTSSIPVQPATRVLPATYFPQTTVSRQCDLCHCSHDNEKTFYTTICCQEITCNDPAHPRATCLLRRLSCGCDEKTCK</sequence>
<organism evidence="1 2">
    <name type="scientific">Hordeum vulgare subsp. vulgare</name>
    <name type="common">Domesticated barley</name>
    <dbReference type="NCBI Taxonomy" id="112509"/>
    <lineage>
        <taxon>Eukaryota</taxon>
        <taxon>Viridiplantae</taxon>
        <taxon>Streptophyta</taxon>
        <taxon>Embryophyta</taxon>
        <taxon>Tracheophyta</taxon>
        <taxon>Spermatophyta</taxon>
        <taxon>Magnoliopsida</taxon>
        <taxon>Liliopsida</taxon>
        <taxon>Poales</taxon>
        <taxon>Poaceae</taxon>
        <taxon>BOP clade</taxon>
        <taxon>Pooideae</taxon>
        <taxon>Triticodae</taxon>
        <taxon>Triticeae</taxon>
        <taxon>Hordeinae</taxon>
        <taxon>Hordeum</taxon>
    </lineage>
</organism>
<dbReference type="EnsemblPlants" id="HORVU.MOREX.r3.3HG0232640.1">
    <property type="protein sequence ID" value="HORVU.MOREX.r3.3HG0232640.1"/>
    <property type="gene ID" value="HORVU.MOREX.r3.3HG0232640"/>
</dbReference>
<accession>A0A8I6XB50</accession>
<proteinExistence type="predicted"/>
<dbReference type="Gramene" id="HORVU.MOREX.r3.3HG0232640.1">
    <property type="protein sequence ID" value="HORVU.MOREX.r3.3HG0232640.1"/>
    <property type="gene ID" value="HORVU.MOREX.r3.3HG0232640"/>
</dbReference>
<reference evidence="2" key="1">
    <citation type="journal article" date="2012" name="Nature">
        <title>A physical, genetic and functional sequence assembly of the barley genome.</title>
        <authorList>
            <consortium name="The International Barley Genome Sequencing Consortium"/>
            <person name="Mayer K.F."/>
            <person name="Waugh R."/>
            <person name="Brown J.W."/>
            <person name="Schulman A."/>
            <person name="Langridge P."/>
            <person name="Platzer M."/>
            <person name="Fincher G.B."/>
            <person name="Muehlbauer G.J."/>
            <person name="Sato K."/>
            <person name="Close T.J."/>
            <person name="Wise R.P."/>
            <person name="Stein N."/>
        </authorList>
    </citation>
    <scope>NUCLEOTIDE SEQUENCE [LARGE SCALE GENOMIC DNA]</scope>
    <source>
        <strain evidence="2">cv. Morex</strain>
    </source>
</reference>
<dbReference type="Proteomes" id="UP000011116">
    <property type="component" value="Chromosome 3H"/>
</dbReference>